<dbReference type="Gene3D" id="3.40.50.620">
    <property type="entry name" value="HUPs"/>
    <property type="match status" value="2"/>
</dbReference>
<keyword evidence="7" id="KW-1185">Reference proteome</keyword>
<comment type="caution">
    <text evidence="6">The sequence shown here is derived from an EMBL/GenBank/DDBJ whole genome shotgun (WGS) entry which is preliminary data.</text>
</comment>
<evidence type="ECO:0000313" key="6">
    <source>
        <dbReference type="EMBL" id="KMQ74623.1"/>
    </source>
</evidence>
<dbReference type="InterPro" id="IPR051786">
    <property type="entry name" value="ASN_synthetase/amidase"/>
</dbReference>
<evidence type="ECO:0000259" key="4">
    <source>
        <dbReference type="Pfam" id="PF00733"/>
    </source>
</evidence>
<dbReference type="SUPFAM" id="SSF52402">
    <property type="entry name" value="Adenine nucleotide alpha hydrolases-like"/>
    <property type="match status" value="1"/>
</dbReference>
<dbReference type="STRING" id="1658765.Msub_10809"/>
<comment type="catalytic activity">
    <reaction evidence="3">
        <text>L-aspartate + L-glutamine + ATP + H2O = L-asparagine + L-glutamate + AMP + diphosphate + H(+)</text>
        <dbReference type="Rhea" id="RHEA:12228"/>
        <dbReference type="ChEBI" id="CHEBI:15377"/>
        <dbReference type="ChEBI" id="CHEBI:15378"/>
        <dbReference type="ChEBI" id="CHEBI:29985"/>
        <dbReference type="ChEBI" id="CHEBI:29991"/>
        <dbReference type="ChEBI" id="CHEBI:30616"/>
        <dbReference type="ChEBI" id="CHEBI:33019"/>
        <dbReference type="ChEBI" id="CHEBI:58048"/>
        <dbReference type="ChEBI" id="CHEBI:58359"/>
        <dbReference type="ChEBI" id="CHEBI:456215"/>
        <dbReference type="EC" id="6.3.5.4"/>
    </reaction>
</comment>
<dbReference type="EC" id="6.3.5.4" evidence="2"/>
<evidence type="ECO:0000313" key="7">
    <source>
        <dbReference type="Proteomes" id="UP000036102"/>
    </source>
</evidence>
<dbReference type="Pfam" id="PF00733">
    <property type="entry name" value="Asn_synthase"/>
    <property type="match status" value="1"/>
</dbReference>
<evidence type="ECO:0000259" key="5">
    <source>
        <dbReference type="Pfam" id="PF13537"/>
    </source>
</evidence>
<evidence type="ECO:0000256" key="2">
    <source>
        <dbReference type="ARBA" id="ARBA00012737"/>
    </source>
</evidence>
<comment type="pathway">
    <text evidence="1">Amino-acid biosynthesis; L-asparagine biosynthesis; L-asparagine from L-aspartate (L-Gln route): step 1/1.</text>
</comment>
<dbReference type="PANTHER" id="PTHR43284:SF1">
    <property type="entry name" value="ASPARAGINE SYNTHETASE"/>
    <property type="match status" value="1"/>
</dbReference>
<sequence>MSRFLVYISKGKEAGPDVASASVQAVLQESTPRVGDIKTLSHGDIHVAYSGKVSVHRDESLGLLFILCGYFRRAGALSAYSGDAKDFRTLFAQPGDPLKEDFEGCFSLVVCQLNGSNVRLMTDRFGMRPVYYSSDERQLAVSSEAYLLLPWIKSLSVSPAALTDSFWLGFCRAPESMISGIEKVHDNGVVEIDRGGNTAHINKPYPLVIEPDETLELAGVVSRIENALEREFAGLGKTVRSAAVLLSGGVDSSIMAAYAKKHFVDCVAFSCEIEGFDNPELERAVYVAEKLGLRHEIVTLKLEDLGAVFADVVSMLEGPSRHINNIVVRRIFQEIKGYDAIIAGDGADALFGTKSNRSVVKIHKKLVWASRVPGLFKPLISMILGKVSPRKRDHLKRILANDLESLLSGLFTIDYEEQQVSVVRKLGVSPFSGIPLSAYESANIVGMSLEANTALFLRCMLERNGKLASDSNIPVYYPFLSQGMVEIARKLPFKLRFDEAGDAKPALREIFRRLVDSSAVEWPKIGFVTPETSWLTSQLKPRLDRVLSNTGGINKVLGLTLEPADIPIVQSSARLMWWLMTLDAGLLEMDAKFSRWKSESRCTTLSCDRLSWE</sequence>
<dbReference type="OrthoDB" id="8766270at2"/>
<dbReference type="EMBL" id="LFBU01000001">
    <property type="protein sequence ID" value="KMQ74623.1"/>
    <property type="molecule type" value="Genomic_DNA"/>
</dbReference>
<feature type="domain" description="Glutamine amidotransferase type-2" evidence="5">
    <location>
        <begin position="94"/>
        <end position="149"/>
    </location>
</feature>
<dbReference type="Pfam" id="PF13537">
    <property type="entry name" value="GATase_7"/>
    <property type="match status" value="1"/>
</dbReference>
<dbReference type="InterPro" id="IPR029055">
    <property type="entry name" value="Ntn_hydrolases_N"/>
</dbReference>
<dbReference type="CDD" id="cd01991">
    <property type="entry name" value="Asn_synthase_B_C"/>
    <property type="match status" value="1"/>
</dbReference>
<feature type="domain" description="Asparagine synthetase" evidence="4">
    <location>
        <begin position="241"/>
        <end position="550"/>
    </location>
</feature>
<accession>A0A0J7J827</accession>
<dbReference type="GO" id="GO:0004066">
    <property type="term" value="F:asparagine synthase (glutamine-hydrolyzing) activity"/>
    <property type="evidence" value="ECO:0007669"/>
    <property type="project" value="UniProtKB-EC"/>
</dbReference>
<evidence type="ECO:0000256" key="3">
    <source>
        <dbReference type="ARBA" id="ARBA00048741"/>
    </source>
</evidence>
<dbReference type="AlphaFoldDB" id="A0A0J7J827"/>
<dbReference type="GO" id="GO:0005829">
    <property type="term" value="C:cytosol"/>
    <property type="evidence" value="ECO:0007669"/>
    <property type="project" value="TreeGrafter"/>
</dbReference>
<gene>
    <name evidence="6" type="ORF">Msub_10809</name>
</gene>
<organism evidence="6 7">
    <name type="scientific">Marinobacter subterrani</name>
    <dbReference type="NCBI Taxonomy" id="1658765"/>
    <lineage>
        <taxon>Bacteria</taxon>
        <taxon>Pseudomonadati</taxon>
        <taxon>Pseudomonadota</taxon>
        <taxon>Gammaproteobacteria</taxon>
        <taxon>Pseudomonadales</taxon>
        <taxon>Marinobacteraceae</taxon>
        <taxon>Marinobacter</taxon>
    </lineage>
</organism>
<dbReference type="InterPro" id="IPR014729">
    <property type="entry name" value="Rossmann-like_a/b/a_fold"/>
</dbReference>
<dbReference type="GO" id="GO:0006529">
    <property type="term" value="P:asparagine biosynthetic process"/>
    <property type="evidence" value="ECO:0007669"/>
    <property type="project" value="InterPro"/>
</dbReference>
<dbReference type="PATRIC" id="fig|1658765.3.peg.803"/>
<proteinExistence type="predicted"/>
<evidence type="ECO:0000256" key="1">
    <source>
        <dbReference type="ARBA" id="ARBA00005187"/>
    </source>
</evidence>
<dbReference type="RefSeq" id="WP_048494807.1">
    <property type="nucleotide sequence ID" value="NZ_LFBU01000001.1"/>
</dbReference>
<dbReference type="PANTHER" id="PTHR43284">
    <property type="entry name" value="ASPARAGINE SYNTHETASE (GLUTAMINE-HYDROLYZING)"/>
    <property type="match status" value="1"/>
</dbReference>
<dbReference type="SUPFAM" id="SSF56235">
    <property type="entry name" value="N-terminal nucleophile aminohydrolases (Ntn hydrolases)"/>
    <property type="match status" value="1"/>
</dbReference>
<protein>
    <recommendedName>
        <fullName evidence="2">asparagine synthase (glutamine-hydrolyzing)</fullName>
        <ecNumber evidence="2">6.3.5.4</ecNumber>
    </recommendedName>
</protein>
<dbReference type="Proteomes" id="UP000036102">
    <property type="component" value="Unassembled WGS sequence"/>
</dbReference>
<dbReference type="InterPro" id="IPR001962">
    <property type="entry name" value="Asn_synthase"/>
</dbReference>
<dbReference type="InterPro" id="IPR017932">
    <property type="entry name" value="GATase_2_dom"/>
</dbReference>
<name>A0A0J7J827_9GAMM</name>
<reference evidence="6 7" key="1">
    <citation type="submission" date="2015-06" db="EMBL/GenBank/DDBJ databases">
        <title>Marinobacter subterrani, a genetically tractable neutrophilic iron-oxidizing strain isolated from the Soudan Iron Mine.</title>
        <authorList>
            <person name="Bonis B.M."/>
            <person name="Gralnick J.A."/>
        </authorList>
    </citation>
    <scope>NUCLEOTIDE SEQUENCE [LARGE SCALE GENOMIC DNA]</scope>
    <source>
        <strain evidence="6 7">JG233</strain>
    </source>
</reference>
<dbReference type="Gene3D" id="3.60.20.10">
    <property type="entry name" value="Glutamine Phosphoribosylpyrophosphate, subunit 1, domain 1"/>
    <property type="match status" value="1"/>
</dbReference>